<evidence type="ECO:0000259" key="4">
    <source>
        <dbReference type="PROSITE" id="PS01124"/>
    </source>
</evidence>
<dbReference type="Pfam" id="PF22177">
    <property type="entry name" value="PBP1_XylR"/>
    <property type="match status" value="1"/>
</dbReference>
<dbReference type="SUPFAM" id="SSF53822">
    <property type="entry name" value="Periplasmic binding protein-like I"/>
    <property type="match status" value="1"/>
</dbReference>
<organism evidence="5 6">
    <name type="scientific">Rubinisphaera italica</name>
    <dbReference type="NCBI Taxonomy" id="2527969"/>
    <lineage>
        <taxon>Bacteria</taxon>
        <taxon>Pseudomonadati</taxon>
        <taxon>Planctomycetota</taxon>
        <taxon>Planctomycetia</taxon>
        <taxon>Planctomycetales</taxon>
        <taxon>Planctomycetaceae</taxon>
        <taxon>Rubinisphaera</taxon>
    </lineage>
</organism>
<dbReference type="GO" id="GO:0000976">
    <property type="term" value="F:transcription cis-regulatory region binding"/>
    <property type="evidence" value="ECO:0007669"/>
    <property type="project" value="TreeGrafter"/>
</dbReference>
<dbReference type="InterPro" id="IPR020449">
    <property type="entry name" value="Tscrpt_reg_AraC-type_HTH"/>
</dbReference>
<feature type="domain" description="HTH araC/xylS-type" evidence="4">
    <location>
        <begin position="283"/>
        <end position="381"/>
    </location>
</feature>
<dbReference type="CDD" id="cd01543">
    <property type="entry name" value="PBP1_XylR"/>
    <property type="match status" value="1"/>
</dbReference>
<proteinExistence type="predicted"/>
<dbReference type="Pfam" id="PF12833">
    <property type="entry name" value="HTH_18"/>
    <property type="match status" value="1"/>
</dbReference>
<evidence type="ECO:0000256" key="2">
    <source>
        <dbReference type="ARBA" id="ARBA00023125"/>
    </source>
</evidence>
<dbReference type="RefSeq" id="WP_146503294.1">
    <property type="nucleotide sequence ID" value="NZ_SJPG01000001.1"/>
</dbReference>
<dbReference type="InterPro" id="IPR018062">
    <property type="entry name" value="HTH_AraC-typ_CS"/>
</dbReference>
<keyword evidence="1" id="KW-0805">Transcription regulation</keyword>
<comment type="caution">
    <text evidence="5">The sequence shown here is derived from an EMBL/GenBank/DDBJ whole genome shotgun (WGS) entry which is preliminary data.</text>
</comment>
<name>A0A5C5XF44_9PLAN</name>
<dbReference type="GO" id="GO:0003700">
    <property type="term" value="F:DNA-binding transcription factor activity"/>
    <property type="evidence" value="ECO:0007669"/>
    <property type="project" value="InterPro"/>
</dbReference>
<dbReference type="Proteomes" id="UP000316095">
    <property type="component" value="Unassembled WGS sequence"/>
</dbReference>
<keyword evidence="3" id="KW-0804">Transcription</keyword>
<dbReference type="InterPro" id="IPR046335">
    <property type="entry name" value="LacI/GalR-like_sensor"/>
</dbReference>
<dbReference type="Gene3D" id="3.40.50.2300">
    <property type="match status" value="2"/>
</dbReference>
<dbReference type="Gene3D" id="1.10.10.60">
    <property type="entry name" value="Homeodomain-like"/>
    <property type="match status" value="1"/>
</dbReference>
<dbReference type="OrthoDB" id="9795616at2"/>
<accession>A0A5C5XF44</accession>
<evidence type="ECO:0000256" key="1">
    <source>
        <dbReference type="ARBA" id="ARBA00023015"/>
    </source>
</evidence>
<dbReference type="SMART" id="SM00342">
    <property type="entry name" value="HTH_ARAC"/>
    <property type="match status" value="1"/>
</dbReference>
<dbReference type="PANTHER" id="PTHR30146:SF24">
    <property type="entry name" value="XYLOSE OPERON REGULATORY PROTEIN"/>
    <property type="match status" value="1"/>
</dbReference>
<evidence type="ECO:0000313" key="6">
    <source>
        <dbReference type="Proteomes" id="UP000316095"/>
    </source>
</evidence>
<dbReference type="InterPro" id="IPR054031">
    <property type="entry name" value="XylR_PBP1"/>
</dbReference>
<evidence type="ECO:0000313" key="5">
    <source>
        <dbReference type="EMBL" id="TWT61279.1"/>
    </source>
</evidence>
<dbReference type="PANTHER" id="PTHR30146">
    <property type="entry name" value="LACI-RELATED TRANSCRIPTIONAL REPRESSOR"/>
    <property type="match status" value="1"/>
</dbReference>
<evidence type="ECO:0000256" key="3">
    <source>
        <dbReference type="ARBA" id="ARBA00023163"/>
    </source>
</evidence>
<dbReference type="InterPro" id="IPR009057">
    <property type="entry name" value="Homeodomain-like_sf"/>
</dbReference>
<gene>
    <name evidence="5" type="primary">xylR_3</name>
    <name evidence="5" type="ORF">Pan54_20150</name>
</gene>
<reference evidence="5 6" key="1">
    <citation type="submission" date="2019-02" db="EMBL/GenBank/DDBJ databases">
        <title>Deep-cultivation of Planctomycetes and their phenomic and genomic characterization uncovers novel biology.</title>
        <authorList>
            <person name="Wiegand S."/>
            <person name="Jogler M."/>
            <person name="Boedeker C."/>
            <person name="Pinto D."/>
            <person name="Vollmers J."/>
            <person name="Rivas-Marin E."/>
            <person name="Kohn T."/>
            <person name="Peeters S.H."/>
            <person name="Heuer A."/>
            <person name="Rast P."/>
            <person name="Oberbeckmann S."/>
            <person name="Bunk B."/>
            <person name="Jeske O."/>
            <person name="Meyerdierks A."/>
            <person name="Storesund J.E."/>
            <person name="Kallscheuer N."/>
            <person name="Luecker S."/>
            <person name="Lage O.M."/>
            <person name="Pohl T."/>
            <person name="Merkel B.J."/>
            <person name="Hornburger P."/>
            <person name="Mueller R.-W."/>
            <person name="Bruemmer F."/>
            <person name="Labrenz M."/>
            <person name="Spormann A.M."/>
            <person name="Op Den Camp H."/>
            <person name="Overmann J."/>
            <person name="Amann R."/>
            <person name="Jetten M.S.M."/>
            <person name="Mascher T."/>
            <person name="Medema M.H."/>
            <person name="Devos D.P."/>
            <person name="Kaster A.-K."/>
            <person name="Ovreas L."/>
            <person name="Rohde M."/>
            <person name="Galperin M.Y."/>
            <person name="Jogler C."/>
        </authorList>
    </citation>
    <scope>NUCLEOTIDE SEQUENCE [LARGE SCALE GENOMIC DNA]</scope>
    <source>
        <strain evidence="5 6">Pan54</strain>
    </source>
</reference>
<keyword evidence="6" id="KW-1185">Reference proteome</keyword>
<dbReference type="InterPro" id="IPR018060">
    <property type="entry name" value="HTH_AraC"/>
</dbReference>
<sequence>MTERPRVALFVETSSEFGRLVLRGIKQYLQAHTSWSIYLQQRDLHTRLPVWLNDWRGNGIISRSTNPQFAELILESGLPIVDLTDRWGDLGLPQIWADHYAIGRMAAEHLIERQFRHFGFAGFQDESWSELRYRGFQDAIQSAGFSTAYFVSPWEMTPGKSWDDEFTSLVNWIKTLPNPVGIMAANDIRGQQILDACCEVDLAVPEQAAVIGCDNDAIRCELCDPPLTSIMPNAERIGYRAAELLDQLMNGIHKDETREVIKPLGILTRKSTDILAIDDADIAEAVRIIREQALSGLRVEDILELVPISRSTLERGVRKYLKRSPQAEIRRVQLSHACDLLVQTDLTLPEIARRCGFVHSEYFSVVFKRQIRITPGQYRTLNTSSTAY</sequence>
<dbReference type="InterPro" id="IPR028082">
    <property type="entry name" value="Peripla_BP_I"/>
</dbReference>
<protein>
    <submittedName>
        <fullName evidence="5">Xylose operon regulatory protein</fullName>
    </submittedName>
</protein>
<dbReference type="SUPFAM" id="SSF46689">
    <property type="entry name" value="Homeodomain-like"/>
    <property type="match status" value="1"/>
</dbReference>
<dbReference type="PROSITE" id="PS01124">
    <property type="entry name" value="HTH_ARAC_FAMILY_2"/>
    <property type="match status" value="1"/>
</dbReference>
<keyword evidence="2" id="KW-0238">DNA-binding</keyword>
<dbReference type="PROSITE" id="PS00041">
    <property type="entry name" value="HTH_ARAC_FAMILY_1"/>
    <property type="match status" value="1"/>
</dbReference>
<dbReference type="EMBL" id="SJPG01000001">
    <property type="protein sequence ID" value="TWT61279.1"/>
    <property type="molecule type" value="Genomic_DNA"/>
</dbReference>
<dbReference type="Pfam" id="PF13377">
    <property type="entry name" value="Peripla_BP_3"/>
    <property type="match status" value="1"/>
</dbReference>
<dbReference type="PRINTS" id="PR00032">
    <property type="entry name" value="HTHARAC"/>
</dbReference>
<dbReference type="AlphaFoldDB" id="A0A5C5XF44"/>